<proteinExistence type="predicted"/>
<dbReference type="Proteomes" id="UP001055868">
    <property type="component" value="Chromosome"/>
</dbReference>
<evidence type="ECO:0000313" key="1">
    <source>
        <dbReference type="EMBL" id="UQN30456.1"/>
    </source>
</evidence>
<organism evidence="1 2">
    <name type="scientific">Brachybacterium kimchii</name>
    <dbReference type="NCBI Taxonomy" id="2942909"/>
    <lineage>
        <taxon>Bacteria</taxon>
        <taxon>Bacillati</taxon>
        <taxon>Actinomycetota</taxon>
        <taxon>Actinomycetes</taxon>
        <taxon>Micrococcales</taxon>
        <taxon>Dermabacteraceae</taxon>
        <taxon>Brachybacterium</taxon>
    </lineage>
</organism>
<dbReference type="RefSeq" id="WP_249479781.1">
    <property type="nucleotide sequence ID" value="NZ_CP097218.1"/>
</dbReference>
<accession>A0ABY4N7B9</accession>
<keyword evidence="2" id="KW-1185">Reference proteome</keyword>
<protein>
    <submittedName>
        <fullName evidence="1">Uncharacterized protein</fullName>
    </submittedName>
</protein>
<dbReference type="EMBL" id="CP097218">
    <property type="protein sequence ID" value="UQN30456.1"/>
    <property type="molecule type" value="Genomic_DNA"/>
</dbReference>
<reference evidence="1" key="1">
    <citation type="submission" date="2022-05" db="EMBL/GenBank/DDBJ databases">
        <title>Genomic analysis of Brachybacterium sp. CBA3104.</title>
        <authorList>
            <person name="Roh S.W."/>
            <person name="Kim Y.B."/>
            <person name="Kim Y."/>
        </authorList>
    </citation>
    <scope>NUCLEOTIDE SEQUENCE</scope>
    <source>
        <strain evidence="1">CBA3104</strain>
    </source>
</reference>
<name>A0ABY4N7B9_9MICO</name>
<gene>
    <name evidence="1" type="ORF">M4486_03700</name>
</gene>
<evidence type="ECO:0000313" key="2">
    <source>
        <dbReference type="Proteomes" id="UP001055868"/>
    </source>
</evidence>
<sequence length="151" mass="16607">MPETRSPHVDMYELTETRRRANAARGELLQLIADETLTPWEAVIAAATSGDKHLMRLQLAQLITAHPRFGQARASQVIEQVANILDTTPAHSPNGRITLAFILDHQAQGKRLLAVLDAFISHGLIHDGEDLAVWPGFPFTPPPLLAPKEGR</sequence>